<dbReference type="CDD" id="cd12797">
    <property type="entry name" value="M23_peptidase"/>
    <property type="match status" value="1"/>
</dbReference>
<dbReference type="Pfam" id="PF01551">
    <property type="entry name" value="Peptidase_M23"/>
    <property type="match status" value="1"/>
</dbReference>
<organism evidence="4 5">
    <name type="scientific">Candidatus Muproteobacteria bacterium RBG_16_64_11</name>
    <dbReference type="NCBI Taxonomy" id="1817758"/>
    <lineage>
        <taxon>Bacteria</taxon>
        <taxon>Pseudomonadati</taxon>
        <taxon>Pseudomonadota</taxon>
        <taxon>Candidatus Muproteobacteria</taxon>
    </lineage>
</organism>
<dbReference type="InterPro" id="IPR050570">
    <property type="entry name" value="Cell_wall_metabolism_enzyme"/>
</dbReference>
<evidence type="ECO:0000259" key="2">
    <source>
        <dbReference type="Pfam" id="PF01551"/>
    </source>
</evidence>
<accession>A0A1F6TC33</accession>
<evidence type="ECO:0000256" key="1">
    <source>
        <dbReference type="SAM" id="SignalP"/>
    </source>
</evidence>
<evidence type="ECO:0000313" key="4">
    <source>
        <dbReference type="EMBL" id="OGI42707.1"/>
    </source>
</evidence>
<dbReference type="InterPro" id="IPR040487">
    <property type="entry name" value="Peptidase_M23_N"/>
</dbReference>
<dbReference type="InterPro" id="IPR011055">
    <property type="entry name" value="Dup_hybrid_motif"/>
</dbReference>
<evidence type="ECO:0000313" key="5">
    <source>
        <dbReference type="Proteomes" id="UP000177925"/>
    </source>
</evidence>
<dbReference type="GO" id="GO:0004222">
    <property type="term" value="F:metalloendopeptidase activity"/>
    <property type="evidence" value="ECO:0007669"/>
    <property type="project" value="TreeGrafter"/>
</dbReference>
<evidence type="ECO:0000259" key="3">
    <source>
        <dbReference type="Pfam" id="PF18421"/>
    </source>
</evidence>
<dbReference type="Pfam" id="PF18421">
    <property type="entry name" value="Peptidase_M23_N"/>
    <property type="match status" value="1"/>
</dbReference>
<gene>
    <name evidence="4" type="ORF">A2150_03695</name>
</gene>
<protein>
    <recommendedName>
        <fullName evidence="6">Peptidase M23</fullName>
    </recommendedName>
</protein>
<evidence type="ECO:0008006" key="6">
    <source>
        <dbReference type="Google" id="ProtNLM"/>
    </source>
</evidence>
<dbReference type="Proteomes" id="UP000177925">
    <property type="component" value="Unassembled WGS sequence"/>
</dbReference>
<feature type="domain" description="M23ase beta-sheet core" evidence="2">
    <location>
        <begin position="168"/>
        <end position="262"/>
    </location>
</feature>
<keyword evidence="1" id="KW-0732">Signal</keyword>
<dbReference type="PANTHER" id="PTHR21666">
    <property type="entry name" value="PEPTIDASE-RELATED"/>
    <property type="match status" value="1"/>
</dbReference>
<dbReference type="Gene3D" id="2.70.70.10">
    <property type="entry name" value="Glucose Permease (Domain IIA)"/>
    <property type="match status" value="1"/>
</dbReference>
<dbReference type="SUPFAM" id="SSF51261">
    <property type="entry name" value="Duplicated hybrid motif"/>
    <property type="match status" value="1"/>
</dbReference>
<proteinExistence type="predicted"/>
<dbReference type="AlphaFoldDB" id="A0A1F6TC33"/>
<feature type="domain" description="Peptidase family M23 N-terminal" evidence="3">
    <location>
        <begin position="22"/>
        <end position="94"/>
    </location>
</feature>
<dbReference type="PANTHER" id="PTHR21666:SF285">
    <property type="entry name" value="M23 FAMILY METALLOPEPTIDASE"/>
    <property type="match status" value="1"/>
</dbReference>
<comment type="caution">
    <text evidence="4">The sequence shown here is derived from an EMBL/GenBank/DDBJ whole genome shotgun (WGS) entry which is preliminary data.</text>
</comment>
<name>A0A1F6TC33_9PROT</name>
<feature type="chain" id="PRO_5013040265" description="Peptidase M23" evidence="1">
    <location>
        <begin position="16"/>
        <end position="281"/>
    </location>
</feature>
<sequence>MVLLFFLTLSSGAQAQLPRALPVPGGIAVVPLADEREAAPSVHFQSRRVLVARDGGRWQAVVGLPLSLKPGRHHIDVANPDGAKRTLAFTVKDKKYESQYLTLQDKRQVEPNAEDLKRIRQDQETIARALATWSARELDGVRLDQPAAGRFSSAFGLRRFFNKQPRNPHSGLDIAAPEGTPISAPADGAVIETGNYFFNGNTVFLDHGQSLITIYNHLNKIAVAPGDVLVRGQKLGEVGMTGRVTGPHLHWSVSLNGTLVDPALFLPEPVAAGEPATTAKP</sequence>
<reference evidence="4 5" key="1">
    <citation type="journal article" date="2016" name="Nat. Commun.">
        <title>Thousands of microbial genomes shed light on interconnected biogeochemical processes in an aquifer system.</title>
        <authorList>
            <person name="Anantharaman K."/>
            <person name="Brown C.T."/>
            <person name="Hug L.A."/>
            <person name="Sharon I."/>
            <person name="Castelle C.J."/>
            <person name="Probst A.J."/>
            <person name="Thomas B.C."/>
            <person name="Singh A."/>
            <person name="Wilkins M.J."/>
            <person name="Karaoz U."/>
            <person name="Brodie E.L."/>
            <person name="Williams K.H."/>
            <person name="Hubbard S.S."/>
            <person name="Banfield J.F."/>
        </authorList>
    </citation>
    <scope>NUCLEOTIDE SEQUENCE [LARGE SCALE GENOMIC DNA]</scope>
</reference>
<dbReference type="STRING" id="1817758.A2150_03695"/>
<dbReference type="EMBL" id="MFSS01000082">
    <property type="protein sequence ID" value="OGI42707.1"/>
    <property type="molecule type" value="Genomic_DNA"/>
</dbReference>
<dbReference type="InterPro" id="IPR016047">
    <property type="entry name" value="M23ase_b-sheet_dom"/>
</dbReference>
<dbReference type="Gene3D" id="2.60.40.1590">
    <property type="entry name" value="Peptidoglycan hydrolase domains"/>
    <property type="match status" value="1"/>
</dbReference>
<feature type="signal peptide" evidence="1">
    <location>
        <begin position="1"/>
        <end position="15"/>
    </location>
</feature>